<proteinExistence type="predicted"/>
<protein>
    <submittedName>
        <fullName evidence="1">Calcium-binding protein</fullName>
    </submittedName>
</protein>
<evidence type="ECO:0000313" key="2">
    <source>
        <dbReference type="Proteomes" id="UP000434101"/>
    </source>
</evidence>
<organism evidence="1 2">
    <name type="scientific">Natronorubrum halalkaliphilum</name>
    <dbReference type="NCBI Taxonomy" id="2691917"/>
    <lineage>
        <taxon>Archaea</taxon>
        <taxon>Methanobacteriati</taxon>
        <taxon>Methanobacteriota</taxon>
        <taxon>Stenosarchaea group</taxon>
        <taxon>Halobacteria</taxon>
        <taxon>Halobacteriales</taxon>
        <taxon>Natrialbaceae</taxon>
        <taxon>Natronorubrum</taxon>
    </lineage>
</organism>
<reference evidence="1 2" key="1">
    <citation type="submission" date="2020-01" db="EMBL/GenBank/DDBJ databases">
        <title>Natronorubrum sp. JWXQ-INN 674 isolated from Inner Mongolia Autonomous Region of China.</title>
        <authorList>
            <person name="Xue Q."/>
        </authorList>
    </citation>
    <scope>NUCLEOTIDE SEQUENCE [LARGE SCALE GENOMIC DNA]</scope>
    <source>
        <strain evidence="1 2">JWXQ-INN-674</strain>
    </source>
</reference>
<gene>
    <name evidence="1" type="ORF">GS429_02630</name>
</gene>
<dbReference type="Proteomes" id="UP000434101">
    <property type="component" value="Unassembled WGS sequence"/>
</dbReference>
<dbReference type="RefSeq" id="WP_160062447.1">
    <property type="nucleotide sequence ID" value="NZ_WUYX01000013.1"/>
</dbReference>
<evidence type="ECO:0000313" key="1">
    <source>
        <dbReference type="EMBL" id="MXV60973.1"/>
    </source>
</evidence>
<dbReference type="AlphaFoldDB" id="A0A6B0VI69"/>
<dbReference type="InterPro" id="IPR020994">
    <property type="entry name" value="Uncharacterised_Ca-bd_CcbP"/>
</dbReference>
<dbReference type="Gene3D" id="6.10.140.400">
    <property type="match status" value="2"/>
</dbReference>
<dbReference type="EMBL" id="WUYX01000013">
    <property type="protein sequence ID" value="MXV60973.1"/>
    <property type="molecule type" value="Genomic_DNA"/>
</dbReference>
<dbReference type="OrthoDB" id="183113at2157"/>
<dbReference type="Pfam" id="PF11535">
    <property type="entry name" value="Calci_bind_CcbP"/>
    <property type="match status" value="1"/>
</dbReference>
<comment type="caution">
    <text evidence="1">The sequence shown here is derived from an EMBL/GenBank/DDBJ whole genome shotgun (WGS) entry which is preliminary data.</text>
</comment>
<sequence>MARIDRDEEREERIKMEIVVDACNRDERAIGWYTSLADTIRFPFEARCIEEREVSPLEEGEEMHVSGMSSVEASQSEMFVTVDRMGRELGVPLAQLEPIQVDSETEEPVADWHYWAEREYEI</sequence>
<accession>A0A6B0VI69</accession>
<keyword evidence="2" id="KW-1185">Reference proteome</keyword>
<name>A0A6B0VI69_9EURY</name>